<keyword evidence="6" id="KW-0472">Membrane</keyword>
<dbReference type="InterPro" id="IPR040140">
    <property type="entry name" value="Nkd-like"/>
</dbReference>
<evidence type="ECO:0000256" key="7">
    <source>
        <dbReference type="RuleBase" id="RU367060"/>
    </source>
</evidence>
<dbReference type="GO" id="GO:0016055">
    <property type="term" value="P:Wnt signaling pathway"/>
    <property type="evidence" value="ECO:0007669"/>
    <property type="project" value="UniProtKB-UniRule"/>
</dbReference>
<evidence type="ECO:0000256" key="4">
    <source>
        <dbReference type="ARBA" id="ARBA00022687"/>
    </source>
</evidence>
<name>A0A1A9UGB0_GLOAU</name>
<dbReference type="GO" id="GO:0005737">
    <property type="term" value="C:cytoplasm"/>
    <property type="evidence" value="ECO:0007669"/>
    <property type="project" value="UniProtKB-SubCell"/>
</dbReference>
<proteinExistence type="inferred from homology"/>
<dbReference type="STRING" id="7395.A0A1A9UGB0"/>
<comment type="subcellular location">
    <subcellularLocation>
        <location evidence="7">Cell membrane</location>
    </subcellularLocation>
    <subcellularLocation>
        <location evidence="7">Cytoplasm</location>
    </subcellularLocation>
</comment>
<feature type="region of interest" description="Disordered" evidence="8">
    <location>
        <begin position="249"/>
        <end position="310"/>
    </location>
</feature>
<evidence type="ECO:0000256" key="3">
    <source>
        <dbReference type="ARBA" id="ARBA00022490"/>
    </source>
</evidence>
<dbReference type="GO" id="GO:0005886">
    <property type="term" value="C:plasma membrane"/>
    <property type="evidence" value="ECO:0007669"/>
    <property type="project" value="UniProtKB-SubCell"/>
</dbReference>
<dbReference type="GO" id="GO:0090090">
    <property type="term" value="P:negative regulation of canonical Wnt signaling pathway"/>
    <property type="evidence" value="ECO:0007669"/>
    <property type="project" value="UniProtKB-ARBA"/>
</dbReference>
<dbReference type="AlphaFoldDB" id="A0A1A9UGB0"/>
<keyword evidence="5" id="KW-0479">Metal-binding</keyword>
<sequence length="994" mass="112281">MRTRYMKDGLRLRLRLRLSKYFIAGKKIVQECTTDSEDLMFHHVRASSSCSAPPDLLLVGERENNLSLLSPAVNIIGNTSTIVSPSSVPTAEAQNYLKQHQQLQCTLDGERDVTAKCLKSGNNSCVDKHNIAKQNAQHRQQAIEADGLSEQTQQVYSLNTSHMRHAYNHQNSDERIRLEEFTCDVSVEGDKSSQPLQFSFTFYDLDGHHGKITKDDIVGIVYTIYESIGKSVVVPHCGSKTFNVRLTVSPEGKPKSSKAKKIPSTVPKLEHNSMSAIRRHHRYRPRKLIRSDDEDDDSNSDKECETSHVKNHTIVKPTSRHLKNGKVKLNINNENPLKPSSFNNFYSDPLPVSHDNSCSSSKNIQSCRDCLTAGDVVANDINCSVNQGDQKSQTTEAFLKHVESSRTKLLRKSRKQKEECTGMRPRSLSVGNETLVKDQHLQKKSHQLMELCPERSLNSADAVESVQRRNPQKSPVEALNGSPKRNSAECWKTTFNRNDLISIIRESMEKNRLCFQLNGKPQANVDPITQPRMLQHMTQSKQKEQAQLKSRLRSNTMSKIPTLIANHNNSHSAHTQSSHHIRSRYAIHNTSIHERLQSSNIYHPHPHVPIYQQQMIVNHPAILSSQSSVNPLIAGRHSKVNLCGYDSFLHATICGGNVSHSPQTSSCIKSTSPNNHHQQPIATVQPIISTVPNRQSTPKHFSAIPPNSSNRDKSGKILRTGLHNKIHQTAIVTAKNSPQYHGYQRLSSTTKHNLAALNLLSPTMEKPPPENLEKWRKEQMKNYDQMLYDKLREKLRQTNLTEGQRRTLKQKRANNVTHQADHAVCDSKTINDYSTMVPIMDPLECENLISQTSDEEGQSQNELTITKEKTNNIKDSAINRNVVEGTLVDLDDDDDITNFPKYQVGSTTLNEESGRTNELGLDDEEEMDEVEEEEEDDEEEINDLENDNSSSNKAGAATIVTSNDPSLNNNTSSLVHRYVHEHIHHHYHHFEEKE</sequence>
<organism evidence="9 10">
    <name type="scientific">Glossina austeni</name>
    <name type="common">Savannah tsetse fly</name>
    <dbReference type="NCBI Taxonomy" id="7395"/>
    <lineage>
        <taxon>Eukaryota</taxon>
        <taxon>Metazoa</taxon>
        <taxon>Ecdysozoa</taxon>
        <taxon>Arthropoda</taxon>
        <taxon>Hexapoda</taxon>
        <taxon>Insecta</taxon>
        <taxon>Pterygota</taxon>
        <taxon>Neoptera</taxon>
        <taxon>Endopterygota</taxon>
        <taxon>Diptera</taxon>
        <taxon>Brachycera</taxon>
        <taxon>Muscomorpha</taxon>
        <taxon>Hippoboscoidea</taxon>
        <taxon>Glossinidae</taxon>
        <taxon>Glossina</taxon>
    </lineage>
</organism>
<dbReference type="GO" id="GO:0046872">
    <property type="term" value="F:metal ion binding"/>
    <property type="evidence" value="ECO:0007669"/>
    <property type="project" value="UniProtKB-KW"/>
</dbReference>
<keyword evidence="3" id="KW-0963">Cytoplasm</keyword>
<evidence type="ECO:0000256" key="2">
    <source>
        <dbReference type="ARBA" id="ARBA00022475"/>
    </source>
</evidence>
<accession>A0A1A9UGB0</accession>
<dbReference type="PANTHER" id="PTHR22611:SF9">
    <property type="entry name" value="PROTEIN NAKED CUTICLE"/>
    <property type="match status" value="1"/>
</dbReference>
<feature type="compositionally biased region" description="Polar residues" evidence="8">
    <location>
        <begin position="949"/>
        <end position="968"/>
    </location>
</feature>
<comment type="similarity">
    <text evidence="1 7">Belongs to the NKD family.</text>
</comment>
<evidence type="ECO:0000256" key="1">
    <source>
        <dbReference type="ARBA" id="ARBA00007081"/>
    </source>
</evidence>
<keyword evidence="2 7" id="KW-1003">Cell membrane</keyword>
<dbReference type="EnsemblMetazoa" id="GAUT003876-RA">
    <property type="protein sequence ID" value="GAUT003876-PA"/>
    <property type="gene ID" value="GAUT003876"/>
</dbReference>
<evidence type="ECO:0000256" key="8">
    <source>
        <dbReference type="SAM" id="MobiDB-lite"/>
    </source>
</evidence>
<evidence type="ECO:0000256" key="6">
    <source>
        <dbReference type="ARBA" id="ARBA00023136"/>
    </source>
</evidence>
<feature type="compositionally biased region" description="Basic and acidic residues" evidence="8">
    <location>
        <begin position="299"/>
        <end position="308"/>
    </location>
</feature>
<keyword evidence="10" id="KW-1185">Reference proteome</keyword>
<feature type="compositionally biased region" description="Basic residues" evidence="8">
    <location>
        <begin position="277"/>
        <end position="288"/>
    </location>
</feature>
<dbReference type="VEuPathDB" id="VectorBase:GAUT003876"/>
<reference evidence="9" key="1">
    <citation type="submission" date="2020-05" db="UniProtKB">
        <authorList>
            <consortium name="EnsemblMetazoa"/>
        </authorList>
    </citation>
    <scope>IDENTIFICATION</scope>
    <source>
        <strain evidence="9">TTRI</strain>
    </source>
</reference>
<dbReference type="PANTHER" id="PTHR22611">
    <property type="entry name" value="PROTEIN NAKED CUTICLE"/>
    <property type="match status" value="1"/>
</dbReference>
<feature type="region of interest" description="Disordered" evidence="8">
    <location>
        <begin position="895"/>
        <end position="968"/>
    </location>
</feature>
<feature type="region of interest" description="Disordered" evidence="8">
    <location>
        <begin position="462"/>
        <end position="484"/>
    </location>
</feature>
<feature type="compositionally biased region" description="Acidic residues" evidence="8">
    <location>
        <begin position="920"/>
        <end position="946"/>
    </location>
</feature>
<protein>
    <recommendedName>
        <fullName evidence="7">Protein naked cuticle homolog</fullName>
    </recommendedName>
</protein>
<dbReference type="Proteomes" id="UP000078200">
    <property type="component" value="Unassembled WGS sequence"/>
</dbReference>
<evidence type="ECO:0000256" key="5">
    <source>
        <dbReference type="ARBA" id="ARBA00022723"/>
    </source>
</evidence>
<evidence type="ECO:0000313" key="9">
    <source>
        <dbReference type="EnsemblMetazoa" id="GAUT003876-PA"/>
    </source>
</evidence>
<keyword evidence="4 7" id="KW-0879">Wnt signaling pathway</keyword>
<comment type="function">
    <text evidence="7">Cell autonomous antagonist of the canonical Wnt signaling pathway.</text>
</comment>
<evidence type="ECO:0000313" key="10">
    <source>
        <dbReference type="Proteomes" id="UP000078200"/>
    </source>
</evidence>